<dbReference type="PRINTS" id="PR00111">
    <property type="entry name" value="ABHYDROLASE"/>
</dbReference>
<dbReference type="SUPFAM" id="SSF53474">
    <property type="entry name" value="alpha/beta-Hydrolases"/>
    <property type="match status" value="1"/>
</dbReference>
<feature type="domain" description="AB hydrolase-1" evidence="1">
    <location>
        <begin position="32"/>
        <end position="113"/>
    </location>
</feature>
<dbReference type="PANTHER" id="PTHR43433:SF5">
    <property type="entry name" value="AB HYDROLASE-1 DOMAIN-CONTAINING PROTEIN"/>
    <property type="match status" value="1"/>
</dbReference>
<accession>A0A8H4KL36</accession>
<keyword evidence="3" id="KW-1185">Reference proteome</keyword>
<gene>
    <name evidence="2" type="ORF">F53441_5367</name>
</gene>
<dbReference type="Pfam" id="PF00561">
    <property type="entry name" value="Abhydrolase_1"/>
    <property type="match status" value="1"/>
</dbReference>
<dbReference type="Proteomes" id="UP000605986">
    <property type="component" value="Unassembled WGS sequence"/>
</dbReference>
<dbReference type="EMBL" id="JAADJG010000212">
    <property type="protein sequence ID" value="KAF4451688.1"/>
    <property type="molecule type" value="Genomic_DNA"/>
</dbReference>
<keyword evidence="2" id="KW-0378">Hydrolase</keyword>
<dbReference type="GO" id="GO:0016787">
    <property type="term" value="F:hydrolase activity"/>
    <property type="evidence" value="ECO:0007669"/>
    <property type="project" value="UniProtKB-KW"/>
</dbReference>
<dbReference type="Gene3D" id="3.40.50.1820">
    <property type="entry name" value="alpha/beta hydrolase"/>
    <property type="match status" value="1"/>
</dbReference>
<dbReference type="InterPro" id="IPR050471">
    <property type="entry name" value="AB_hydrolase"/>
</dbReference>
<evidence type="ECO:0000259" key="1">
    <source>
        <dbReference type="Pfam" id="PF00561"/>
    </source>
</evidence>
<protein>
    <submittedName>
        <fullName evidence="2">Alpha beta hydrolase</fullName>
    </submittedName>
</protein>
<comment type="caution">
    <text evidence="2">The sequence shown here is derived from an EMBL/GenBank/DDBJ whole genome shotgun (WGS) entry which is preliminary data.</text>
</comment>
<dbReference type="InterPro" id="IPR029058">
    <property type="entry name" value="AB_hydrolase_fold"/>
</dbReference>
<dbReference type="PANTHER" id="PTHR43433">
    <property type="entry name" value="HYDROLASE, ALPHA/BETA FOLD FAMILY PROTEIN"/>
    <property type="match status" value="1"/>
</dbReference>
<reference evidence="2" key="1">
    <citation type="submission" date="2020-01" db="EMBL/GenBank/DDBJ databases">
        <title>Identification and distribution of gene clusters putatively required for synthesis of sphingolipid metabolism inhibitors in phylogenetically diverse species of the filamentous fungus Fusarium.</title>
        <authorList>
            <person name="Kim H.-S."/>
            <person name="Busman M."/>
            <person name="Brown D.W."/>
            <person name="Divon H."/>
            <person name="Uhlig S."/>
            <person name="Proctor R.H."/>
        </authorList>
    </citation>
    <scope>NUCLEOTIDE SEQUENCE</scope>
    <source>
        <strain evidence="2">NRRL 53441</strain>
    </source>
</reference>
<sequence>MMLVFSTPAKAMALLYFSYTAGPATVSISCFKSLGYRVITFDVWGHGRSSVPPETSPEQLRPEVTSDDTVALLHSLDISEPCIVVAHSLGCLIASLLSVRSPDVVKALILAGPLYYQQVAQLTVFYDMMKGGNARQIL</sequence>
<dbReference type="OrthoDB" id="408373at2759"/>
<evidence type="ECO:0000313" key="3">
    <source>
        <dbReference type="Proteomes" id="UP000605986"/>
    </source>
</evidence>
<dbReference type="InterPro" id="IPR000073">
    <property type="entry name" value="AB_hydrolase_1"/>
</dbReference>
<evidence type="ECO:0000313" key="2">
    <source>
        <dbReference type="EMBL" id="KAF4451688.1"/>
    </source>
</evidence>
<organism evidence="2 3">
    <name type="scientific">Fusarium austroafricanum</name>
    <dbReference type="NCBI Taxonomy" id="2364996"/>
    <lineage>
        <taxon>Eukaryota</taxon>
        <taxon>Fungi</taxon>
        <taxon>Dikarya</taxon>
        <taxon>Ascomycota</taxon>
        <taxon>Pezizomycotina</taxon>
        <taxon>Sordariomycetes</taxon>
        <taxon>Hypocreomycetidae</taxon>
        <taxon>Hypocreales</taxon>
        <taxon>Nectriaceae</taxon>
        <taxon>Fusarium</taxon>
        <taxon>Fusarium concolor species complex</taxon>
    </lineage>
</organism>
<name>A0A8H4KL36_9HYPO</name>
<dbReference type="AlphaFoldDB" id="A0A8H4KL36"/>
<proteinExistence type="predicted"/>